<dbReference type="Proteomes" id="UP001378956">
    <property type="component" value="Unassembled WGS sequence"/>
</dbReference>
<keyword evidence="2" id="KW-1185">Reference proteome</keyword>
<name>A0ABU8NHW5_9SPHI</name>
<protein>
    <submittedName>
        <fullName evidence="1">Uncharacterized protein</fullName>
    </submittedName>
</protein>
<evidence type="ECO:0000313" key="1">
    <source>
        <dbReference type="EMBL" id="MEJ2901060.1"/>
    </source>
</evidence>
<reference evidence="1 2" key="1">
    <citation type="submission" date="2024-03" db="EMBL/GenBank/DDBJ databases">
        <title>Sequence of Lycoming College Course Isolates.</title>
        <authorList>
            <person name="Plotts O."/>
            <person name="Newman J."/>
        </authorList>
    </citation>
    <scope>NUCLEOTIDE SEQUENCE [LARGE SCALE GENOMIC DNA]</scope>
    <source>
        <strain evidence="1 2">CJB-3</strain>
    </source>
</reference>
<accession>A0ABU8NHW5</accession>
<gene>
    <name evidence="1" type="ORF">WAE58_01410</name>
</gene>
<evidence type="ECO:0000313" key="2">
    <source>
        <dbReference type="Proteomes" id="UP001378956"/>
    </source>
</evidence>
<comment type="caution">
    <text evidence="1">The sequence shown here is derived from an EMBL/GenBank/DDBJ whole genome shotgun (WGS) entry which is preliminary data.</text>
</comment>
<dbReference type="EMBL" id="JBBEUB010000001">
    <property type="protein sequence ID" value="MEJ2901060.1"/>
    <property type="molecule type" value="Genomic_DNA"/>
</dbReference>
<organism evidence="1 2">
    <name type="scientific">Pedobacter panaciterrae</name>
    <dbReference type="NCBI Taxonomy" id="363849"/>
    <lineage>
        <taxon>Bacteria</taxon>
        <taxon>Pseudomonadati</taxon>
        <taxon>Bacteroidota</taxon>
        <taxon>Sphingobacteriia</taxon>
        <taxon>Sphingobacteriales</taxon>
        <taxon>Sphingobacteriaceae</taxon>
        <taxon>Pedobacter</taxon>
    </lineage>
</organism>
<sequence>MITDWTDRIQKPESGDIYKAFLKNGKLIMPEETDHRAPYSEIIFKNNRLIYLTKSILPQTWNKEIFTR</sequence>
<proteinExistence type="predicted"/>
<dbReference type="RefSeq" id="WP_337714929.1">
    <property type="nucleotide sequence ID" value="NZ_JBBEUB010000001.1"/>
</dbReference>